<dbReference type="Pfam" id="PF01695">
    <property type="entry name" value="IstB_IS21"/>
    <property type="match status" value="1"/>
</dbReference>
<dbReference type="GO" id="GO:0005524">
    <property type="term" value="F:ATP binding"/>
    <property type="evidence" value="ECO:0007669"/>
    <property type="project" value="UniProtKB-KW"/>
</dbReference>
<dbReference type="SMART" id="SM00382">
    <property type="entry name" value="AAA"/>
    <property type="match status" value="1"/>
</dbReference>
<dbReference type="SUPFAM" id="SSF52540">
    <property type="entry name" value="P-loop containing nucleoside triphosphate hydrolases"/>
    <property type="match status" value="1"/>
</dbReference>
<sequence length="236" mass="27674">QLKLTGIKDRLEELIRKATEEKSSYADFSLKLFKTEIDLRNQRDLDRRKKTAWLPLNHDLEQYDFTFTNGFSKQQLSQLRECMWLEQNYNIVLMGPSGVGKTYIAAGLCNDALNKGYKAYFRTMEQLIEMLKMKDITRSAKAEYRKLLKAHLLVIDDIMLFTLDKQQAVQVFNFVNHLHEKASFIVTTNKSPEEWVKMLDDEVIATALLDRILYRCEVVKLSGKSYRLTNRKTIFN</sequence>
<reference evidence="5" key="1">
    <citation type="journal article" date="2014" name="Front. Microbiol.">
        <title>High frequency of phylogenetically diverse reductive dehalogenase-homologous genes in deep subseafloor sedimentary metagenomes.</title>
        <authorList>
            <person name="Kawai M."/>
            <person name="Futagami T."/>
            <person name="Toyoda A."/>
            <person name="Takaki Y."/>
            <person name="Nishi S."/>
            <person name="Hori S."/>
            <person name="Arai W."/>
            <person name="Tsubouchi T."/>
            <person name="Morono Y."/>
            <person name="Uchiyama I."/>
            <person name="Ito T."/>
            <person name="Fujiyama A."/>
            <person name="Inagaki F."/>
            <person name="Takami H."/>
        </authorList>
    </citation>
    <scope>NUCLEOTIDE SEQUENCE</scope>
    <source>
        <strain evidence="5">Expedition CK06-06</strain>
    </source>
</reference>
<gene>
    <name evidence="5" type="ORF">S01H4_36448</name>
</gene>
<accession>X1AUS4</accession>
<feature type="non-terminal residue" evidence="5">
    <location>
        <position position="1"/>
    </location>
</feature>
<evidence type="ECO:0000256" key="1">
    <source>
        <dbReference type="ARBA" id="ARBA00008059"/>
    </source>
</evidence>
<dbReference type="InterPro" id="IPR002611">
    <property type="entry name" value="IstB_ATP-bd"/>
</dbReference>
<organism evidence="5">
    <name type="scientific">marine sediment metagenome</name>
    <dbReference type="NCBI Taxonomy" id="412755"/>
    <lineage>
        <taxon>unclassified sequences</taxon>
        <taxon>metagenomes</taxon>
        <taxon>ecological metagenomes</taxon>
    </lineage>
</organism>
<evidence type="ECO:0000256" key="3">
    <source>
        <dbReference type="ARBA" id="ARBA00022840"/>
    </source>
</evidence>
<dbReference type="Gene3D" id="3.40.50.300">
    <property type="entry name" value="P-loop containing nucleotide triphosphate hydrolases"/>
    <property type="match status" value="1"/>
</dbReference>
<dbReference type="PIRSF" id="PIRSF003073">
    <property type="entry name" value="DNAC_TnpB_IstB"/>
    <property type="match status" value="1"/>
</dbReference>
<protein>
    <recommendedName>
        <fullName evidence="4">AAA+ ATPase domain-containing protein</fullName>
    </recommendedName>
</protein>
<keyword evidence="3" id="KW-0067">ATP-binding</keyword>
<evidence type="ECO:0000313" key="5">
    <source>
        <dbReference type="EMBL" id="GAG86739.1"/>
    </source>
</evidence>
<name>X1AUS4_9ZZZZ</name>
<dbReference type="NCBIfam" id="NF038214">
    <property type="entry name" value="IS21_help_AAA"/>
    <property type="match status" value="1"/>
</dbReference>
<dbReference type="InterPro" id="IPR003593">
    <property type="entry name" value="AAA+_ATPase"/>
</dbReference>
<dbReference type="EMBL" id="BART01019484">
    <property type="protein sequence ID" value="GAG86739.1"/>
    <property type="molecule type" value="Genomic_DNA"/>
</dbReference>
<evidence type="ECO:0000259" key="4">
    <source>
        <dbReference type="SMART" id="SM00382"/>
    </source>
</evidence>
<dbReference type="GO" id="GO:0006260">
    <property type="term" value="P:DNA replication"/>
    <property type="evidence" value="ECO:0007669"/>
    <property type="project" value="TreeGrafter"/>
</dbReference>
<dbReference type="AlphaFoldDB" id="X1AUS4"/>
<comment type="similarity">
    <text evidence="1">Belongs to the IS21/IS1162 putative ATP-binding protein family.</text>
</comment>
<dbReference type="InterPro" id="IPR027417">
    <property type="entry name" value="P-loop_NTPase"/>
</dbReference>
<dbReference type="InterPro" id="IPR047661">
    <property type="entry name" value="IstB"/>
</dbReference>
<feature type="domain" description="AAA+ ATPase" evidence="4">
    <location>
        <begin position="87"/>
        <end position="220"/>
    </location>
</feature>
<evidence type="ECO:0000256" key="2">
    <source>
        <dbReference type="ARBA" id="ARBA00022741"/>
    </source>
</evidence>
<dbReference type="CDD" id="cd00009">
    <property type="entry name" value="AAA"/>
    <property type="match status" value="1"/>
</dbReference>
<dbReference type="InterPro" id="IPR028350">
    <property type="entry name" value="DNAC/IstB-like"/>
</dbReference>
<proteinExistence type="inferred from homology"/>
<keyword evidence="2" id="KW-0547">Nucleotide-binding</keyword>
<dbReference type="PANTHER" id="PTHR30050:SF4">
    <property type="entry name" value="ATP-BINDING PROTEIN RV3427C IN INSERTION SEQUENCE-RELATED"/>
    <property type="match status" value="1"/>
</dbReference>
<comment type="caution">
    <text evidence="5">The sequence shown here is derived from an EMBL/GenBank/DDBJ whole genome shotgun (WGS) entry which is preliminary data.</text>
</comment>
<dbReference type="PANTHER" id="PTHR30050">
    <property type="entry name" value="CHROMOSOMAL REPLICATION INITIATOR PROTEIN DNAA"/>
    <property type="match status" value="1"/>
</dbReference>